<evidence type="ECO:0000313" key="7">
    <source>
        <dbReference type="EMBL" id="AEW97205.1"/>
    </source>
</evidence>
<dbReference type="PATRIC" id="fig|1003195.29.peg.4821"/>
<evidence type="ECO:0000259" key="5">
    <source>
        <dbReference type="PROSITE" id="PS50043"/>
    </source>
</evidence>
<dbReference type="STRING" id="1003195.SCATT_48340"/>
<keyword evidence="1" id="KW-0805">Transcription regulation</keyword>
<dbReference type="PROSITE" id="PS50043">
    <property type="entry name" value="HTH_LUXR_2"/>
    <property type="match status" value="1"/>
</dbReference>
<gene>
    <name evidence="7" type="ordered locus">SCATT_48340</name>
</gene>
<dbReference type="InterPro" id="IPR000792">
    <property type="entry name" value="Tscrpt_reg_LuxR_C"/>
</dbReference>
<dbReference type="PANTHER" id="PTHR44688:SF25">
    <property type="entry name" value="HTH LUXR-TYPE DOMAIN-CONTAINING PROTEIN"/>
    <property type="match status" value="1"/>
</dbReference>
<dbReference type="PROSITE" id="PS50112">
    <property type="entry name" value="PAS"/>
    <property type="match status" value="1"/>
</dbReference>
<evidence type="ECO:0000256" key="2">
    <source>
        <dbReference type="ARBA" id="ARBA00023125"/>
    </source>
</evidence>
<evidence type="ECO:0000256" key="3">
    <source>
        <dbReference type="ARBA" id="ARBA00023163"/>
    </source>
</evidence>
<dbReference type="CDD" id="cd00130">
    <property type="entry name" value="PAS"/>
    <property type="match status" value="1"/>
</dbReference>
<feature type="compositionally biased region" description="Low complexity" evidence="4">
    <location>
        <begin position="18"/>
        <end position="27"/>
    </location>
</feature>
<dbReference type="GO" id="GO:0006355">
    <property type="term" value="P:regulation of DNA-templated transcription"/>
    <property type="evidence" value="ECO:0007669"/>
    <property type="project" value="InterPro"/>
</dbReference>
<sequence>MVDRRAGRLPDLPSTMTPPGAAAGPGAARSCSAHVSFDAGQDGAGVPGGHPGHEAVVWRNRFIMLLDRAPMPIAIADTAGVVLMVNPAFAGLWRQRPGQLRGRDLLDLFDPRDKDQLLRIYEALRHGRRSRYLLPVTLRDAGQAPRDAVVTVDPVGDEPDEPPALLVTLREEEAAAPAPPARPAGVTLGVREGQVLALAAAGATNAAIARALDLTVDGVSYHLSRLCRRLGAPNRAALVARAYVLGVLDPHAWPPEPARGG</sequence>
<evidence type="ECO:0000256" key="4">
    <source>
        <dbReference type="SAM" id="MobiDB-lite"/>
    </source>
</evidence>
<reference evidence="8" key="1">
    <citation type="submission" date="2011-12" db="EMBL/GenBank/DDBJ databases">
        <title>Complete genome sequence of Streptomyces cattleya strain DSM 46488.</title>
        <authorList>
            <person name="Ou H.-Y."/>
            <person name="Li P."/>
            <person name="Zhao C."/>
            <person name="O'Hagan D."/>
            <person name="Deng Z."/>
        </authorList>
    </citation>
    <scope>NUCLEOTIDE SEQUENCE [LARGE SCALE GENOMIC DNA]</scope>
    <source>
        <strain evidence="8">ATCC 35852 / DSM 46488 / JCM 4925 / NBRC 14057 / NRRL 8057</strain>
    </source>
</reference>
<dbReference type="InterPro" id="IPR000014">
    <property type="entry name" value="PAS"/>
</dbReference>
<dbReference type="HOGENOM" id="CLU_087944_0_0_11"/>
<feature type="domain" description="PAS" evidence="6">
    <location>
        <begin position="58"/>
        <end position="128"/>
    </location>
</feature>
<dbReference type="SUPFAM" id="SSF55785">
    <property type="entry name" value="PYP-like sensor domain (PAS domain)"/>
    <property type="match status" value="1"/>
</dbReference>
<keyword evidence="3" id="KW-0804">Transcription</keyword>
<dbReference type="eggNOG" id="COG2197">
    <property type="taxonomic scope" value="Bacteria"/>
</dbReference>
<dbReference type="InterPro" id="IPR016032">
    <property type="entry name" value="Sig_transdc_resp-reg_C-effctor"/>
</dbReference>
<dbReference type="Gene3D" id="1.10.10.10">
    <property type="entry name" value="Winged helix-like DNA-binding domain superfamily/Winged helix DNA-binding domain"/>
    <property type="match status" value="1"/>
</dbReference>
<proteinExistence type="predicted"/>
<dbReference type="SUPFAM" id="SSF46894">
    <property type="entry name" value="C-terminal effector domain of the bipartite response regulators"/>
    <property type="match status" value="1"/>
</dbReference>
<dbReference type="InterPro" id="IPR013656">
    <property type="entry name" value="PAS_4"/>
</dbReference>
<dbReference type="Gene3D" id="3.30.450.20">
    <property type="entry name" value="PAS domain"/>
    <property type="match status" value="1"/>
</dbReference>
<dbReference type="EMBL" id="CP003219">
    <property type="protein sequence ID" value="AEW97205.1"/>
    <property type="molecule type" value="Genomic_DNA"/>
</dbReference>
<dbReference type="Pfam" id="PF08448">
    <property type="entry name" value="PAS_4"/>
    <property type="match status" value="1"/>
</dbReference>
<keyword evidence="8" id="KW-1185">Reference proteome</keyword>
<dbReference type="InterPro" id="IPR035965">
    <property type="entry name" value="PAS-like_dom_sf"/>
</dbReference>
<dbReference type="NCBIfam" id="TIGR00229">
    <property type="entry name" value="sensory_box"/>
    <property type="match status" value="1"/>
</dbReference>
<evidence type="ECO:0000313" key="8">
    <source>
        <dbReference type="Proteomes" id="UP000007842"/>
    </source>
</evidence>
<evidence type="ECO:0000256" key="1">
    <source>
        <dbReference type="ARBA" id="ARBA00023015"/>
    </source>
</evidence>
<dbReference type="SMART" id="SM00421">
    <property type="entry name" value="HTH_LUXR"/>
    <property type="match status" value="1"/>
</dbReference>
<dbReference type="KEGG" id="scy:SCATT_48340"/>
<organism evidence="7 8">
    <name type="scientific">Streptantibioticus cattleyicolor (strain ATCC 35852 / DSM 46488 / JCM 4925 / NBRC 14057 / NRRL 8057)</name>
    <name type="common">Streptomyces cattleya</name>
    <dbReference type="NCBI Taxonomy" id="1003195"/>
    <lineage>
        <taxon>Bacteria</taxon>
        <taxon>Bacillati</taxon>
        <taxon>Actinomycetota</taxon>
        <taxon>Actinomycetes</taxon>
        <taxon>Kitasatosporales</taxon>
        <taxon>Streptomycetaceae</taxon>
        <taxon>Streptantibioticus</taxon>
    </lineage>
</organism>
<dbReference type="SMART" id="SM00091">
    <property type="entry name" value="PAS"/>
    <property type="match status" value="1"/>
</dbReference>
<keyword evidence="2" id="KW-0238">DNA-binding</keyword>
<dbReference type="PANTHER" id="PTHR44688">
    <property type="entry name" value="DNA-BINDING TRANSCRIPTIONAL ACTIVATOR DEVR_DOSR"/>
    <property type="match status" value="1"/>
</dbReference>
<dbReference type="Proteomes" id="UP000007842">
    <property type="component" value="Chromosome"/>
</dbReference>
<feature type="domain" description="HTH luxR-type" evidence="5">
    <location>
        <begin position="181"/>
        <end position="246"/>
    </location>
</feature>
<name>G8WXQ5_STREN</name>
<feature type="region of interest" description="Disordered" evidence="4">
    <location>
        <begin position="1"/>
        <end position="27"/>
    </location>
</feature>
<dbReference type="InterPro" id="IPR036388">
    <property type="entry name" value="WH-like_DNA-bd_sf"/>
</dbReference>
<dbReference type="Pfam" id="PF00196">
    <property type="entry name" value="GerE"/>
    <property type="match status" value="1"/>
</dbReference>
<protein>
    <submittedName>
        <fullName evidence="7">Uncharacterized protein</fullName>
    </submittedName>
</protein>
<evidence type="ECO:0000259" key="6">
    <source>
        <dbReference type="PROSITE" id="PS50112"/>
    </source>
</evidence>
<dbReference type="GO" id="GO:0003677">
    <property type="term" value="F:DNA binding"/>
    <property type="evidence" value="ECO:0007669"/>
    <property type="project" value="UniProtKB-KW"/>
</dbReference>
<accession>G8WXQ5</accession>
<dbReference type="AlphaFoldDB" id="G8WXQ5"/>